<dbReference type="RefSeq" id="WP_184059966.1">
    <property type="nucleotide sequence ID" value="NZ_JACIJK010000012.1"/>
</dbReference>
<dbReference type="EMBL" id="JACIJK010000012">
    <property type="protein sequence ID" value="MBB5716571.1"/>
    <property type="molecule type" value="Genomic_DNA"/>
</dbReference>
<protein>
    <submittedName>
        <fullName evidence="1">Beta-glucosidase/6-phospho-beta-glucosidase/beta-galactosidase</fullName>
    </submittedName>
</protein>
<dbReference type="AlphaFoldDB" id="A0A7W9EVT3"/>
<dbReference type="GO" id="GO:0005975">
    <property type="term" value="P:carbohydrate metabolic process"/>
    <property type="evidence" value="ECO:0007669"/>
    <property type="project" value="InterPro"/>
</dbReference>
<dbReference type="Proteomes" id="UP000546200">
    <property type="component" value="Unassembled WGS sequence"/>
</dbReference>
<gene>
    <name evidence="1" type="ORF">FHS94_003441</name>
</gene>
<comment type="caution">
    <text evidence="1">The sequence shown here is derived from an EMBL/GenBank/DDBJ whole genome shotgun (WGS) entry which is preliminary data.</text>
</comment>
<organism evidence="1 2">
    <name type="scientific">Sphingomonas aerophila</name>
    <dbReference type="NCBI Taxonomy" id="1344948"/>
    <lineage>
        <taxon>Bacteria</taxon>
        <taxon>Pseudomonadati</taxon>
        <taxon>Pseudomonadota</taxon>
        <taxon>Alphaproteobacteria</taxon>
        <taxon>Sphingomonadales</taxon>
        <taxon>Sphingomonadaceae</taxon>
        <taxon>Sphingomonas</taxon>
    </lineage>
</organism>
<sequence length="562" mass="62409">MPISAATPWPARANTRLELWGGHECTVNRVHDAWFDQTIRAGHQDRPQDLALFGQLGITRLRYPALWERISPESPDVQDFAWTDERLPEIRRLGMQPIVTLCHHGSGPHYTSLLDDSFAPGLARHAAAVAGRYPWIEDYTPVNEPLTTARFSALYGFWYPRHRDERAFWHASLNEIDATRLSMRAIRQINPAARLIQTDDLGYCHASSPLQAEADFQNERRWMGWDLLCGTVVPGHPLWARIAGFGLGDRLRRIADDPCPPDVIGINHYLSSERLLDHHVERHGGRGVADAGVHLSNGVAHVDVDAARSIPDQVIGLSGLIEQAWERYRLPIAVTECHNGSTRDEQARWFIEGWDTAEALRQRGVEVLALTAWSLLGSYDWNRMVRSTGGHHEAGVFDVRGGEPRPTLMARVLKDLAEGRRPAGPGVGERGWWHAERRVPTIKTVTAAPFAIVAGDPMLTDAAVAACTIRALPHVVLDTPSPARLAAERPWAIFDARMDRAATSAGMGGIPCRTGHHRRCGPDRRAGRFGCRGRPRVADRRRRTLVRPCRAASAGRGAGRPG</sequence>
<name>A0A7W9EVT3_9SPHN</name>
<accession>A0A7W9EVT3</accession>
<dbReference type="GO" id="GO:0004553">
    <property type="term" value="F:hydrolase activity, hydrolyzing O-glycosyl compounds"/>
    <property type="evidence" value="ECO:0007669"/>
    <property type="project" value="InterPro"/>
</dbReference>
<proteinExistence type="predicted"/>
<dbReference type="Gene3D" id="3.20.20.80">
    <property type="entry name" value="Glycosidases"/>
    <property type="match status" value="1"/>
</dbReference>
<evidence type="ECO:0000313" key="2">
    <source>
        <dbReference type="Proteomes" id="UP000546200"/>
    </source>
</evidence>
<dbReference type="InterPro" id="IPR017853">
    <property type="entry name" value="GH"/>
</dbReference>
<reference evidence="1 2" key="1">
    <citation type="submission" date="2020-08" db="EMBL/GenBank/DDBJ databases">
        <title>Genomic Encyclopedia of Type Strains, Phase IV (KMG-IV): sequencing the most valuable type-strain genomes for metagenomic binning, comparative biology and taxonomic classification.</title>
        <authorList>
            <person name="Goeker M."/>
        </authorList>
    </citation>
    <scope>NUCLEOTIDE SEQUENCE [LARGE SCALE GENOMIC DNA]</scope>
    <source>
        <strain evidence="1 2">DSM 100044</strain>
    </source>
</reference>
<keyword evidence="2" id="KW-1185">Reference proteome</keyword>
<dbReference type="SUPFAM" id="SSF51445">
    <property type="entry name" value="(Trans)glycosidases"/>
    <property type="match status" value="1"/>
</dbReference>
<evidence type="ECO:0000313" key="1">
    <source>
        <dbReference type="EMBL" id="MBB5716571.1"/>
    </source>
</evidence>